<keyword evidence="2" id="KW-0520">NAD</keyword>
<reference evidence="3" key="1">
    <citation type="journal article" date="2021" name="Nat. Commun.">
        <title>Genomic analyses provide insights into spinach domestication and the genetic basis of agronomic traits.</title>
        <authorList>
            <person name="Cai X."/>
            <person name="Sun X."/>
            <person name="Xu C."/>
            <person name="Sun H."/>
            <person name="Wang X."/>
            <person name="Ge C."/>
            <person name="Zhang Z."/>
            <person name="Wang Q."/>
            <person name="Fei Z."/>
            <person name="Jiao C."/>
            <person name="Wang Q."/>
        </authorList>
    </citation>
    <scope>NUCLEOTIDE SEQUENCE [LARGE SCALE GENOMIC DNA]</scope>
    <source>
        <strain evidence="3">cv. Varoflay</strain>
    </source>
</reference>
<dbReference type="Gene3D" id="3.40.30.10">
    <property type="entry name" value="Glutaredoxin"/>
    <property type="match status" value="1"/>
</dbReference>
<gene>
    <name evidence="4" type="primary">LOC130459446</name>
</gene>
<protein>
    <submittedName>
        <fullName evidence="4">Probable nucleoredoxin 1</fullName>
    </submittedName>
</protein>
<sequence>MRTLSDSPTVRKKTGDINYEHDSCVHDFWPLKKPFENLCRSQGRGTECYNRFLNFTRESEKPEYDDDIKKMISESPVIKIGDPFDIISLLSFKGQSNYLIRNNDDNRVELNKDTFQGKYVMVCCFHAPIHCLDEEATTFQSIADVCYEMFDYFDDDDFEIVLVLKMNTKYNHQWVFSNFLSAFPPSCLVVPFDDPNRRDYICCYLDIRLPCKCFIVDRTSIAVFHSFPDFATDQGADAFPFNSNYSAKELEFMSMPKTTQLQEVMLSIASNNVVHRINQEGVHEEVSFSRLNEKKVVGLYLFNEGSCCITKESSIHTLRKAYKKCRKNQLEFEIVVVYIPFCHCLSPEVFQEKVDNFMEKNKISWWRMPYNNSKCLKLWKICGYDPNKLLIVGPRNEYVGVHGQEILTKYGSDGYPFTREGLISNHVKLLRELTLGSLLTSELYDYVLKGGDTPISVASLQPRNTLLYFDFSSKDTWPFEHLQKWYDKIKTKYPGYEVIYVRRNNKEDFDIEAIDPALSDIPWLVRPFQSKHSRSVVKKLFPPRVFPFDTLVEFGIDGHVCSVDTQNLYEDERRDGIPLECNLRRDVINRLRGSLWCMEECMEDMVRYLWCPT</sequence>
<proteinExistence type="predicted"/>
<evidence type="ECO:0000313" key="4">
    <source>
        <dbReference type="RefSeq" id="XP_056682799.1"/>
    </source>
</evidence>
<dbReference type="GeneID" id="130459446"/>
<evidence type="ECO:0000256" key="2">
    <source>
        <dbReference type="ARBA" id="ARBA00023027"/>
    </source>
</evidence>
<evidence type="ECO:0000256" key="1">
    <source>
        <dbReference type="ARBA" id="ARBA00023002"/>
    </source>
</evidence>
<dbReference type="PANTHER" id="PTHR13871">
    <property type="entry name" value="THIOREDOXIN"/>
    <property type="match status" value="1"/>
</dbReference>
<keyword evidence="3" id="KW-1185">Reference proteome</keyword>
<dbReference type="InterPro" id="IPR052259">
    <property type="entry name" value="Nucleoredoxin-like"/>
</dbReference>
<name>A0ABM3QHG7_SPIOL</name>
<dbReference type="Proteomes" id="UP000813463">
    <property type="component" value="Chromosome 4"/>
</dbReference>
<dbReference type="PANTHER" id="PTHR13871:SF96">
    <property type="entry name" value="THIOREDOXIN DOMAIN-CONTAINING PROTEIN"/>
    <property type="match status" value="1"/>
</dbReference>
<keyword evidence="1" id="KW-0560">Oxidoreductase</keyword>
<evidence type="ECO:0000313" key="3">
    <source>
        <dbReference type="Proteomes" id="UP000813463"/>
    </source>
</evidence>
<organism evidence="3 4">
    <name type="scientific">Spinacia oleracea</name>
    <name type="common">Spinach</name>
    <dbReference type="NCBI Taxonomy" id="3562"/>
    <lineage>
        <taxon>Eukaryota</taxon>
        <taxon>Viridiplantae</taxon>
        <taxon>Streptophyta</taxon>
        <taxon>Embryophyta</taxon>
        <taxon>Tracheophyta</taxon>
        <taxon>Spermatophyta</taxon>
        <taxon>Magnoliopsida</taxon>
        <taxon>eudicotyledons</taxon>
        <taxon>Gunneridae</taxon>
        <taxon>Pentapetalae</taxon>
        <taxon>Caryophyllales</taxon>
        <taxon>Chenopodiaceae</taxon>
        <taxon>Chenopodioideae</taxon>
        <taxon>Anserineae</taxon>
        <taxon>Spinacia</taxon>
    </lineage>
</organism>
<dbReference type="RefSeq" id="XP_056682799.1">
    <property type="nucleotide sequence ID" value="XM_056826821.1"/>
</dbReference>
<accession>A0ABM3QHG7</accession>
<reference evidence="4" key="2">
    <citation type="submission" date="2025-08" db="UniProtKB">
        <authorList>
            <consortium name="RefSeq"/>
        </authorList>
    </citation>
    <scope>IDENTIFICATION</scope>
    <source>
        <tissue evidence="4">Leaf</tissue>
    </source>
</reference>